<organism evidence="1 2">
    <name type="scientific">Gigaspora margarita</name>
    <dbReference type="NCBI Taxonomy" id="4874"/>
    <lineage>
        <taxon>Eukaryota</taxon>
        <taxon>Fungi</taxon>
        <taxon>Fungi incertae sedis</taxon>
        <taxon>Mucoromycota</taxon>
        <taxon>Glomeromycotina</taxon>
        <taxon>Glomeromycetes</taxon>
        <taxon>Diversisporales</taxon>
        <taxon>Gigasporaceae</taxon>
        <taxon>Gigaspora</taxon>
    </lineage>
</organism>
<dbReference type="Proteomes" id="UP000789901">
    <property type="component" value="Unassembled WGS sequence"/>
</dbReference>
<reference evidence="1 2" key="1">
    <citation type="submission" date="2021-06" db="EMBL/GenBank/DDBJ databases">
        <authorList>
            <person name="Kallberg Y."/>
            <person name="Tangrot J."/>
            <person name="Rosling A."/>
        </authorList>
    </citation>
    <scope>NUCLEOTIDE SEQUENCE [LARGE SCALE GENOMIC DNA]</scope>
    <source>
        <strain evidence="1 2">120-4 pot B 10/14</strain>
    </source>
</reference>
<accession>A0ABN7UUE8</accession>
<keyword evidence="2" id="KW-1185">Reference proteome</keyword>
<protein>
    <submittedName>
        <fullName evidence="1">33398_t:CDS:1</fullName>
    </submittedName>
</protein>
<proteinExistence type="predicted"/>
<sequence>MPARIKDTDVKIWVYFIVPDDIYDIFKYQKIDDTNECTTITEKYTIQPDLFVIPQNIFQVTISQYHPIEQTLLVDIVKNIPACIKDTDVKIWFYFIVPDDIYDIFKYQKIDDTNECTTITEKCTIKRQPKVEYICKS</sequence>
<name>A0ABN7UUE8_GIGMA</name>
<evidence type="ECO:0000313" key="1">
    <source>
        <dbReference type="EMBL" id="CAG8662313.1"/>
    </source>
</evidence>
<comment type="caution">
    <text evidence="1">The sequence shown here is derived from an EMBL/GenBank/DDBJ whole genome shotgun (WGS) entry which is preliminary data.</text>
</comment>
<dbReference type="EMBL" id="CAJVQB010005454">
    <property type="protein sequence ID" value="CAG8662313.1"/>
    <property type="molecule type" value="Genomic_DNA"/>
</dbReference>
<evidence type="ECO:0000313" key="2">
    <source>
        <dbReference type="Proteomes" id="UP000789901"/>
    </source>
</evidence>
<gene>
    <name evidence="1" type="ORF">GMARGA_LOCUS9950</name>
</gene>